<dbReference type="Proteomes" id="UP001054902">
    <property type="component" value="Unassembled WGS sequence"/>
</dbReference>
<organism evidence="2 3">
    <name type="scientific">Chaetoceros tenuissimus</name>
    <dbReference type="NCBI Taxonomy" id="426638"/>
    <lineage>
        <taxon>Eukaryota</taxon>
        <taxon>Sar</taxon>
        <taxon>Stramenopiles</taxon>
        <taxon>Ochrophyta</taxon>
        <taxon>Bacillariophyta</taxon>
        <taxon>Coscinodiscophyceae</taxon>
        <taxon>Chaetocerotophycidae</taxon>
        <taxon>Chaetocerotales</taxon>
        <taxon>Chaetocerotaceae</taxon>
        <taxon>Chaetoceros</taxon>
    </lineage>
</organism>
<comment type="caution">
    <text evidence="2">The sequence shown here is derived from an EMBL/GenBank/DDBJ whole genome shotgun (WGS) entry which is preliminary data.</text>
</comment>
<evidence type="ECO:0000256" key="1">
    <source>
        <dbReference type="SAM" id="MobiDB-lite"/>
    </source>
</evidence>
<accession>A0AAD3CYE5</accession>
<keyword evidence="3" id="KW-1185">Reference proteome</keyword>
<proteinExistence type="predicted"/>
<dbReference type="EMBL" id="BLLK01000047">
    <property type="protein sequence ID" value="GFH54446.1"/>
    <property type="molecule type" value="Genomic_DNA"/>
</dbReference>
<feature type="compositionally biased region" description="Polar residues" evidence="1">
    <location>
        <begin position="34"/>
        <end position="44"/>
    </location>
</feature>
<reference evidence="2 3" key="1">
    <citation type="journal article" date="2021" name="Sci. Rep.">
        <title>The genome of the diatom Chaetoceros tenuissimus carries an ancient integrated fragment of an extant virus.</title>
        <authorList>
            <person name="Hongo Y."/>
            <person name="Kimura K."/>
            <person name="Takaki Y."/>
            <person name="Yoshida Y."/>
            <person name="Baba S."/>
            <person name="Kobayashi G."/>
            <person name="Nagasaki K."/>
            <person name="Hano T."/>
            <person name="Tomaru Y."/>
        </authorList>
    </citation>
    <scope>NUCLEOTIDE SEQUENCE [LARGE SCALE GENOMIC DNA]</scope>
    <source>
        <strain evidence="2 3">NIES-3715</strain>
    </source>
</reference>
<dbReference type="AlphaFoldDB" id="A0AAD3CYE5"/>
<protein>
    <submittedName>
        <fullName evidence="2">Uncharacterized protein</fullName>
    </submittedName>
</protein>
<gene>
    <name evidence="2" type="ORF">CTEN210_10922</name>
</gene>
<evidence type="ECO:0000313" key="2">
    <source>
        <dbReference type="EMBL" id="GFH54446.1"/>
    </source>
</evidence>
<feature type="region of interest" description="Disordered" evidence="1">
    <location>
        <begin position="30"/>
        <end position="54"/>
    </location>
</feature>
<sequence>MSNNFFSVDDSFPVIPGSDLLFSPLAAQLPPTPLDTTHGTTPSNKRPREPEKPKDFTSIELAKLLSSENPNDIVSALNYLLEKSADHDLNFALGREGHKVIDGLVSLFDETIGWKHGNKNWIIREDEDGIIPTDNTWNYTAKPCTSADGAIDDLEWTSFCLTRFAPSSLNTGMNASHIPSYNMVNVDNDREGMRILEIILMIVRNLSYVQGNVRFIMHSFGMMRVLTGSLYFRNFYTGKEFRGTRSGKEETDLIAGNSSNNLCLHAINVFHNIAPMLDPSGKKIFYELYLLDEEIDVDKSTVKAARYAESIDIKSYVNSEIYGKIQGMGWTGMRLASKFNVKDDVLPDMPEDLFLPAVKNYTRTSMAVFPALFGLLRVRSSRAVVVQCLEMIMILVDNPDVRDVFLHTPDAFLGQLIYLLWIPRLGVDSLEYMDPIINSVSRVSAMKLLAGYDMSVDYEVRDRSIEILQKITSMSDDLKRRAACKIIITQSEDFTVDEAKTTNQPNTKLYDAIFPMLTTRAGREHTPLFAAKLLAQLASVEENRRGIQYCERKVVNALASANKEVVQILVNDVLSKLDQ</sequence>
<dbReference type="InterPro" id="IPR016024">
    <property type="entry name" value="ARM-type_fold"/>
</dbReference>
<dbReference type="SUPFAM" id="SSF48371">
    <property type="entry name" value="ARM repeat"/>
    <property type="match status" value="1"/>
</dbReference>
<name>A0AAD3CYE5_9STRA</name>
<evidence type="ECO:0000313" key="3">
    <source>
        <dbReference type="Proteomes" id="UP001054902"/>
    </source>
</evidence>